<sequence>MNKVLKLILEGEQLSTEQMARILDAAPEEVEAQLELLKKEQILLGWRPVLNPSFDAETRVRAVIELKVSPDVSGGFDRIAERVSQFDQVESCYLMSGSYDLLVIVNADNLYKVANFVHNRLARIGGVLSTATHFMLRAYKESGFAVAAPEKPERPAVSQ</sequence>
<dbReference type="Proteomes" id="UP000886812">
    <property type="component" value="Unassembled WGS sequence"/>
</dbReference>
<comment type="caution">
    <text evidence="2">The sequence shown here is derived from an EMBL/GenBank/DDBJ whole genome shotgun (WGS) entry which is preliminary data.</text>
</comment>
<reference evidence="2" key="1">
    <citation type="submission" date="2020-10" db="EMBL/GenBank/DDBJ databases">
        <authorList>
            <person name="Gilroy R."/>
        </authorList>
    </citation>
    <scope>NUCLEOTIDE SEQUENCE</scope>
    <source>
        <strain evidence="2">10669</strain>
    </source>
</reference>
<evidence type="ECO:0000313" key="3">
    <source>
        <dbReference type="Proteomes" id="UP000886812"/>
    </source>
</evidence>
<dbReference type="PANTHER" id="PTHR43413:SF7">
    <property type="entry name" value="HTH-TYPE TRANSCRIPTIONAL REGULATOR PTR2"/>
    <property type="match status" value="1"/>
</dbReference>
<dbReference type="Gene3D" id="3.30.70.920">
    <property type="match status" value="1"/>
</dbReference>
<dbReference type="Pfam" id="PF01037">
    <property type="entry name" value="AsnC_trans_reg"/>
    <property type="match status" value="1"/>
</dbReference>
<gene>
    <name evidence="2" type="ORF">IAC75_05355</name>
</gene>
<dbReference type="InterPro" id="IPR050684">
    <property type="entry name" value="HTH-Siroheme_Decarb"/>
</dbReference>
<name>A0A9D1T1W5_9BACT</name>
<dbReference type="InterPro" id="IPR011008">
    <property type="entry name" value="Dimeric_a/b-barrel"/>
</dbReference>
<accession>A0A9D1T1W5</accession>
<dbReference type="AlphaFoldDB" id="A0A9D1T1W5"/>
<dbReference type="EMBL" id="DVOG01000139">
    <property type="protein sequence ID" value="HIV04557.1"/>
    <property type="molecule type" value="Genomic_DNA"/>
</dbReference>
<feature type="domain" description="Transcription regulator AsnC/Lrp ligand binding" evidence="1">
    <location>
        <begin position="64"/>
        <end position="137"/>
    </location>
</feature>
<evidence type="ECO:0000313" key="2">
    <source>
        <dbReference type="EMBL" id="HIV04557.1"/>
    </source>
</evidence>
<dbReference type="SMART" id="SM00344">
    <property type="entry name" value="HTH_ASNC"/>
    <property type="match status" value="1"/>
</dbReference>
<dbReference type="PANTHER" id="PTHR43413">
    <property type="entry name" value="TRANSCRIPTIONAL REGULATOR, ASNC FAMILY"/>
    <property type="match status" value="1"/>
</dbReference>
<dbReference type="SUPFAM" id="SSF54909">
    <property type="entry name" value="Dimeric alpha+beta barrel"/>
    <property type="match status" value="1"/>
</dbReference>
<protein>
    <submittedName>
        <fullName evidence="2">Lrp/AsnC family transcriptional regulator</fullName>
    </submittedName>
</protein>
<reference evidence="2" key="2">
    <citation type="journal article" date="2021" name="PeerJ">
        <title>Extensive microbial diversity within the chicken gut microbiome revealed by metagenomics and culture.</title>
        <authorList>
            <person name="Gilroy R."/>
            <person name="Ravi A."/>
            <person name="Getino M."/>
            <person name="Pursley I."/>
            <person name="Horton D.L."/>
            <person name="Alikhan N.F."/>
            <person name="Baker D."/>
            <person name="Gharbi K."/>
            <person name="Hall N."/>
            <person name="Watson M."/>
            <person name="Adriaenssens E.M."/>
            <person name="Foster-Nyarko E."/>
            <person name="Jarju S."/>
            <person name="Secka A."/>
            <person name="Antonio M."/>
            <person name="Oren A."/>
            <person name="Chaudhuri R.R."/>
            <person name="La Ragione R."/>
            <person name="Hildebrand F."/>
            <person name="Pallen M.J."/>
        </authorList>
    </citation>
    <scope>NUCLEOTIDE SEQUENCE</scope>
    <source>
        <strain evidence="2">10669</strain>
    </source>
</reference>
<proteinExistence type="predicted"/>
<dbReference type="InterPro" id="IPR019888">
    <property type="entry name" value="Tscrpt_reg_AsnC-like"/>
</dbReference>
<evidence type="ECO:0000259" key="1">
    <source>
        <dbReference type="Pfam" id="PF01037"/>
    </source>
</evidence>
<organism evidence="2 3">
    <name type="scientific">Candidatus Spyradosoma merdigallinarum</name>
    <dbReference type="NCBI Taxonomy" id="2840950"/>
    <lineage>
        <taxon>Bacteria</taxon>
        <taxon>Pseudomonadati</taxon>
        <taxon>Verrucomicrobiota</taxon>
        <taxon>Opitutia</taxon>
        <taxon>Opitutia incertae sedis</taxon>
        <taxon>Candidatus Spyradosoma</taxon>
    </lineage>
</organism>
<dbReference type="InterPro" id="IPR019887">
    <property type="entry name" value="Tscrpt_reg_AsnC/Lrp_C"/>
</dbReference>